<protein>
    <recommendedName>
        <fullName evidence="3">WGR domain-containing protein</fullName>
    </recommendedName>
</protein>
<reference evidence="1 2" key="1">
    <citation type="submission" date="2018-06" db="EMBL/GenBank/DDBJ databases">
        <authorList>
            <consortium name="Pathogen Informatics"/>
            <person name="Doyle S."/>
        </authorList>
    </citation>
    <scope>NUCLEOTIDE SEQUENCE [LARGE SCALE GENOMIC DNA]</scope>
    <source>
        <strain evidence="1 2">NCTC13315</strain>
    </source>
</reference>
<sequence length="160" mass="18841">MRYGFSNRTWLYYLTSQQGNNWYQLRFEKASSYITLCLETDLLGDWTIVICSGRRFSKNGQKRLIAFTSYDAAYEQLGYFIQNHLQQRYKLCSFATNHLLLISLIAHAGNYQHGNDDQLNRSPALKHAYRKTTDPTRPKRNKSIKKVIQADERFQQLSLF</sequence>
<evidence type="ECO:0000313" key="2">
    <source>
        <dbReference type="Proteomes" id="UP000254968"/>
    </source>
</evidence>
<dbReference type="RefSeq" id="WP_115302933.1">
    <property type="nucleotide sequence ID" value="NZ_CAAAHO010000007.1"/>
</dbReference>
<dbReference type="OrthoDB" id="5649668at2"/>
<evidence type="ECO:0008006" key="3">
    <source>
        <dbReference type="Google" id="ProtNLM"/>
    </source>
</evidence>
<proteinExistence type="predicted"/>
<keyword evidence="2" id="KW-1185">Reference proteome</keyword>
<organism evidence="1 2">
    <name type="scientific">Legionella beliardensis</name>
    <dbReference type="NCBI Taxonomy" id="91822"/>
    <lineage>
        <taxon>Bacteria</taxon>
        <taxon>Pseudomonadati</taxon>
        <taxon>Pseudomonadota</taxon>
        <taxon>Gammaproteobacteria</taxon>
        <taxon>Legionellales</taxon>
        <taxon>Legionellaceae</taxon>
        <taxon>Legionella</taxon>
    </lineage>
</organism>
<name>A0A378I3E6_9GAMM</name>
<gene>
    <name evidence="1" type="ORF">NCTC13315_01783</name>
</gene>
<dbReference type="AlphaFoldDB" id="A0A378I3E6"/>
<dbReference type="Proteomes" id="UP000254968">
    <property type="component" value="Unassembled WGS sequence"/>
</dbReference>
<accession>A0A378I3E6</accession>
<evidence type="ECO:0000313" key="1">
    <source>
        <dbReference type="EMBL" id="STX29245.1"/>
    </source>
</evidence>
<dbReference type="EMBL" id="UGNV01000001">
    <property type="protein sequence ID" value="STX29245.1"/>
    <property type="molecule type" value="Genomic_DNA"/>
</dbReference>